<evidence type="ECO:0000313" key="2">
    <source>
        <dbReference type="Proteomes" id="UP000700212"/>
    </source>
</evidence>
<protein>
    <submittedName>
        <fullName evidence="1">Uncharacterized protein</fullName>
    </submittedName>
</protein>
<evidence type="ECO:0000313" key="1">
    <source>
        <dbReference type="EMBL" id="HJH11966.1"/>
    </source>
</evidence>
<sequence length="140" mass="15713">MKRFIIVLLLLTGCSTGTLEGQKPPQLQLIIEDRVEQAVLGTYCWGNQCEDALPPKEIVENISKVQPNTRVQLKIGAPLPTDVELTEVVEDQQTITLKIEEQSFITPSKPGTYYYNYSAWWKVDGAVQGDAHYAFALEVE</sequence>
<dbReference type="AlphaFoldDB" id="A0A921NCI3"/>
<reference evidence="1" key="2">
    <citation type="submission" date="2021-09" db="EMBL/GenBank/DDBJ databases">
        <authorList>
            <person name="Gilroy R."/>
        </authorList>
    </citation>
    <scope>NUCLEOTIDE SEQUENCE</scope>
    <source>
        <strain evidence="1">CHK160-4876</strain>
    </source>
</reference>
<proteinExistence type="predicted"/>
<comment type="caution">
    <text evidence="1">The sequence shown here is derived from an EMBL/GenBank/DDBJ whole genome shotgun (WGS) entry which is preliminary data.</text>
</comment>
<organism evidence="1 2">
    <name type="scientific">Metalysinibacillus jejuensis</name>
    <dbReference type="NCBI Taxonomy" id="914327"/>
    <lineage>
        <taxon>Bacteria</taxon>
        <taxon>Bacillati</taxon>
        <taxon>Bacillota</taxon>
        <taxon>Bacilli</taxon>
        <taxon>Bacillales</taxon>
        <taxon>Caryophanaceae</taxon>
        <taxon>Metalysinibacillus</taxon>
    </lineage>
</organism>
<gene>
    <name evidence="1" type="ORF">K8V30_09830</name>
</gene>
<accession>A0A921NCI3</accession>
<reference evidence="1" key="1">
    <citation type="journal article" date="2021" name="PeerJ">
        <title>Extensive microbial diversity within the chicken gut microbiome revealed by metagenomics and culture.</title>
        <authorList>
            <person name="Gilroy R."/>
            <person name="Ravi A."/>
            <person name="Getino M."/>
            <person name="Pursley I."/>
            <person name="Horton D.L."/>
            <person name="Alikhan N.F."/>
            <person name="Baker D."/>
            <person name="Gharbi K."/>
            <person name="Hall N."/>
            <person name="Watson M."/>
            <person name="Adriaenssens E.M."/>
            <person name="Foster-Nyarko E."/>
            <person name="Jarju S."/>
            <person name="Secka A."/>
            <person name="Antonio M."/>
            <person name="Oren A."/>
            <person name="Chaudhuri R.R."/>
            <person name="La Ragione R."/>
            <person name="Hildebrand F."/>
            <person name="Pallen M.J."/>
        </authorList>
    </citation>
    <scope>NUCLEOTIDE SEQUENCE</scope>
    <source>
        <strain evidence="1">CHK160-4876</strain>
    </source>
</reference>
<dbReference type="Proteomes" id="UP000700212">
    <property type="component" value="Unassembled WGS sequence"/>
</dbReference>
<dbReference type="EMBL" id="DYTV01000131">
    <property type="protein sequence ID" value="HJH11966.1"/>
    <property type="molecule type" value="Genomic_DNA"/>
</dbReference>
<name>A0A921NCI3_9BACL</name>